<gene>
    <name evidence="1" type="ORF">FB45DRAFT_1029183</name>
</gene>
<evidence type="ECO:0000313" key="2">
    <source>
        <dbReference type="Proteomes" id="UP001221142"/>
    </source>
</evidence>
<comment type="caution">
    <text evidence="1">The sequence shown here is derived from an EMBL/GenBank/DDBJ whole genome shotgun (WGS) entry which is preliminary data.</text>
</comment>
<keyword evidence="2" id="KW-1185">Reference proteome</keyword>
<accession>A0AAD7FM29</accession>
<proteinExistence type="predicted"/>
<reference evidence="1" key="1">
    <citation type="submission" date="2023-03" db="EMBL/GenBank/DDBJ databases">
        <title>Massive genome expansion in bonnet fungi (Mycena s.s.) driven by repeated elements and novel gene families across ecological guilds.</title>
        <authorList>
            <consortium name="Lawrence Berkeley National Laboratory"/>
            <person name="Harder C.B."/>
            <person name="Miyauchi S."/>
            <person name="Viragh M."/>
            <person name="Kuo A."/>
            <person name="Thoen E."/>
            <person name="Andreopoulos B."/>
            <person name="Lu D."/>
            <person name="Skrede I."/>
            <person name="Drula E."/>
            <person name="Henrissat B."/>
            <person name="Morin E."/>
            <person name="Kohler A."/>
            <person name="Barry K."/>
            <person name="LaButti K."/>
            <person name="Morin E."/>
            <person name="Salamov A."/>
            <person name="Lipzen A."/>
            <person name="Mereny Z."/>
            <person name="Hegedus B."/>
            <person name="Baldrian P."/>
            <person name="Stursova M."/>
            <person name="Weitz H."/>
            <person name="Taylor A."/>
            <person name="Grigoriev I.V."/>
            <person name="Nagy L.G."/>
            <person name="Martin F."/>
            <person name="Kauserud H."/>
        </authorList>
    </citation>
    <scope>NUCLEOTIDE SEQUENCE</scope>
    <source>
        <strain evidence="1">9284</strain>
    </source>
</reference>
<dbReference type="Proteomes" id="UP001221142">
    <property type="component" value="Unassembled WGS sequence"/>
</dbReference>
<dbReference type="EMBL" id="JARKIF010000011">
    <property type="protein sequence ID" value="KAJ7626782.1"/>
    <property type="molecule type" value="Genomic_DNA"/>
</dbReference>
<sequence>MSCVLIPVGLSRYAFISGVGHTAAGSTPSTTAGTSLEILGYTGPAESSIWTLNCHSLEITAQWTNVDGTSPAIDSFVYDSSISSLNIVGDVDKFQKKYPDDGAVAVKFIFIPVAA</sequence>
<name>A0AAD7FM29_9AGAR</name>
<evidence type="ECO:0000313" key="1">
    <source>
        <dbReference type="EMBL" id="KAJ7626782.1"/>
    </source>
</evidence>
<organism evidence="1 2">
    <name type="scientific">Roridomyces roridus</name>
    <dbReference type="NCBI Taxonomy" id="1738132"/>
    <lineage>
        <taxon>Eukaryota</taxon>
        <taxon>Fungi</taxon>
        <taxon>Dikarya</taxon>
        <taxon>Basidiomycota</taxon>
        <taxon>Agaricomycotina</taxon>
        <taxon>Agaricomycetes</taxon>
        <taxon>Agaricomycetidae</taxon>
        <taxon>Agaricales</taxon>
        <taxon>Marasmiineae</taxon>
        <taxon>Mycenaceae</taxon>
        <taxon>Roridomyces</taxon>
    </lineage>
</organism>
<protein>
    <submittedName>
        <fullName evidence="1">Uncharacterized protein</fullName>
    </submittedName>
</protein>
<dbReference type="AlphaFoldDB" id="A0AAD7FM29"/>